<gene>
    <name evidence="3 4" type="primary">LOC108733777</name>
</gene>
<dbReference type="SUPFAM" id="SSF111331">
    <property type="entry name" value="NAD kinase/diacylglycerol kinase-like"/>
    <property type="match status" value="1"/>
</dbReference>
<evidence type="ECO:0000313" key="2">
    <source>
        <dbReference type="Proteomes" id="UP000192223"/>
    </source>
</evidence>
<dbReference type="AlphaFoldDB" id="A0A1W4WKC2"/>
<dbReference type="InterPro" id="IPR050187">
    <property type="entry name" value="Lipid_Phosphate_FormReg"/>
</dbReference>
<dbReference type="InterPro" id="IPR057465">
    <property type="entry name" value="CERK_PH"/>
</dbReference>
<dbReference type="RefSeq" id="XP_018320578.1">
    <property type="nucleotide sequence ID" value="XM_018465076.2"/>
</dbReference>
<protein>
    <submittedName>
        <fullName evidence="3 4">Ceramide kinase</fullName>
    </submittedName>
</protein>
<dbReference type="SMART" id="SM00046">
    <property type="entry name" value="DAGKc"/>
    <property type="match status" value="1"/>
</dbReference>
<keyword evidence="2" id="KW-1185">Reference proteome</keyword>
<dbReference type="Pfam" id="PF19280">
    <property type="entry name" value="CERK_C"/>
    <property type="match status" value="1"/>
</dbReference>
<dbReference type="Gene3D" id="3.40.50.10330">
    <property type="entry name" value="Probable inorganic polyphosphate/atp-NAD kinase, domain 1"/>
    <property type="match status" value="1"/>
</dbReference>
<dbReference type="Gene3D" id="2.60.200.40">
    <property type="match status" value="1"/>
</dbReference>
<dbReference type="PANTHER" id="PTHR12358:SF111">
    <property type="entry name" value="CERAMIDE KINASE, ISOFORM A"/>
    <property type="match status" value="1"/>
</dbReference>
<feature type="domain" description="DAGKc" evidence="1">
    <location>
        <begin position="117"/>
        <end position="267"/>
    </location>
</feature>
<dbReference type="GO" id="GO:0006672">
    <property type="term" value="P:ceramide metabolic process"/>
    <property type="evidence" value="ECO:0007669"/>
    <property type="project" value="TreeGrafter"/>
</dbReference>
<dbReference type="GO" id="GO:0001729">
    <property type="term" value="F:ceramide kinase activity"/>
    <property type="evidence" value="ECO:0007669"/>
    <property type="project" value="TreeGrafter"/>
</dbReference>
<dbReference type="GO" id="GO:0016020">
    <property type="term" value="C:membrane"/>
    <property type="evidence" value="ECO:0007669"/>
    <property type="project" value="GOC"/>
</dbReference>
<sequence length="488" mass="55333">MSDDNQNSVLLSNFYLGRRRYRVYYHRNLIVWDSEKPPCAQKTVPIENVIAVQHNYETSTHPSEEPRCDPNAFTIHFAERGEKRTWKYNSITFKHSDVLQVSSWVKTLQNHLQKFTGRPKHLLLFVNPYGGKRKALKIFEKFGKPLFQIAGVDVSVIISQRQNQIRDIIINHNLDNYDAVGCVGGDGTISELFNGLVLKECQKQGIDPDDMSIDLPKPNLPIGVIPGGSTDSIAYCLHGTTDVTTAVLHIIFGDKTGLDLVSVYDETRLLRLFASAFSYGYLGDIAYYSEQLRWMGPSRYEYTGFKRIISNTGYKGEIAVLSENDPIGTKCYEKCVRCSLKKAEDNDNKNEGVWKTLKGKFFMVTAANISCACERSPNGIAPYSHLGDGNMHVVLVRHTSLINNLRLLIRLTRSDSNVDDLDFVEIHQAKELCFRAEDMQSRWNCDGEIQHQTDVRAKVRCQLLTVFTRGAPKVEQNEKLGCCSFCKH</sequence>
<keyword evidence="3 4" id="KW-0418">Kinase</keyword>
<dbReference type="PROSITE" id="PS50146">
    <property type="entry name" value="DAGK"/>
    <property type="match status" value="1"/>
</dbReference>
<dbReference type="Pfam" id="PF00781">
    <property type="entry name" value="DAGK_cat"/>
    <property type="match status" value="1"/>
</dbReference>
<keyword evidence="3 4" id="KW-0808">Transferase</keyword>
<dbReference type="OrthoDB" id="530923at2759"/>
<dbReference type="STRING" id="224129.A0A1W4WKC2"/>
<accession>A0A1W4WKC2</accession>
<dbReference type="GeneID" id="108733777"/>
<name>A0A1W4WKC2_AGRPL</name>
<dbReference type="InterPro" id="IPR045363">
    <property type="entry name" value="CERK_C"/>
</dbReference>
<dbReference type="PANTHER" id="PTHR12358">
    <property type="entry name" value="SPHINGOSINE KINASE"/>
    <property type="match status" value="1"/>
</dbReference>
<evidence type="ECO:0000259" key="1">
    <source>
        <dbReference type="PROSITE" id="PS50146"/>
    </source>
</evidence>
<dbReference type="InterPro" id="IPR016064">
    <property type="entry name" value="NAD/diacylglycerol_kinase_sf"/>
</dbReference>
<reference evidence="3 4" key="1">
    <citation type="submission" date="2025-04" db="UniProtKB">
        <authorList>
            <consortium name="RefSeq"/>
        </authorList>
    </citation>
    <scope>IDENTIFICATION</scope>
    <source>
        <tissue evidence="3 4">Entire body</tissue>
    </source>
</reference>
<dbReference type="InterPro" id="IPR017438">
    <property type="entry name" value="ATP-NAD_kinase_N"/>
</dbReference>
<dbReference type="Pfam" id="PF25382">
    <property type="entry name" value="PH_CERK"/>
    <property type="match status" value="1"/>
</dbReference>
<dbReference type="Proteomes" id="UP000192223">
    <property type="component" value="Unplaced"/>
</dbReference>
<organism evidence="2 4">
    <name type="scientific">Agrilus planipennis</name>
    <name type="common">Emerald ash borer</name>
    <name type="synonym">Agrilus marcopoli</name>
    <dbReference type="NCBI Taxonomy" id="224129"/>
    <lineage>
        <taxon>Eukaryota</taxon>
        <taxon>Metazoa</taxon>
        <taxon>Ecdysozoa</taxon>
        <taxon>Arthropoda</taxon>
        <taxon>Hexapoda</taxon>
        <taxon>Insecta</taxon>
        <taxon>Pterygota</taxon>
        <taxon>Neoptera</taxon>
        <taxon>Endopterygota</taxon>
        <taxon>Coleoptera</taxon>
        <taxon>Polyphaga</taxon>
        <taxon>Elateriformia</taxon>
        <taxon>Buprestoidea</taxon>
        <taxon>Buprestidae</taxon>
        <taxon>Agrilinae</taxon>
        <taxon>Agrilus</taxon>
    </lineage>
</organism>
<proteinExistence type="predicted"/>
<dbReference type="RefSeq" id="XP_018320577.1">
    <property type="nucleotide sequence ID" value="XM_018465075.2"/>
</dbReference>
<dbReference type="SUPFAM" id="SSF50729">
    <property type="entry name" value="PH domain-like"/>
    <property type="match status" value="1"/>
</dbReference>
<dbReference type="KEGG" id="apln:108733777"/>
<evidence type="ECO:0000313" key="3">
    <source>
        <dbReference type="RefSeq" id="XP_018320577.1"/>
    </source>
</evidence>
<dbReference type="InterPro" id="IPR001206">
    <property type="entry name" value="Diacylglycerol_kinase_cat_dom"/>
</dbReference>
<evidence type="ECO:0000313" key="4">
    <source>
        <dbReference type="RefSeq" id="XP_018320578.1"/>
    </source>
</evidence>